<dbReference type="Pfam" id="PF07714">
    <property type="entry name" value="PK_Tyr_Ser-Thr"/>
    <property type="match status" value="1"/>
</dbReference>
<dbReference type="SUPFAM" id="SSF56112">
    <property type="entry name" value="Protein kinase-like (PK-like)"/>
    <property type="match status" value="1"/>
</dbReference>
<accession>A0A059DGQ2</accession>
<dbReference type="EC" id="2.3.2.27" evidence="4"/>
<dbReference type="PANTHER" id="PTHR45647">
    <property type="entry name" value="OS02G0152300 PROTEIN"/>
    <property type="match status" value="1"/>
</dbReference>
<dbReference type="GO" id="GO:0005524">
    <property type="term" value="F:ATP binding"/>
    <property type="evidence" value="ECO:0007669"/>
    <property type="project" value="InterPro"/>
</dbReference>
<dbReference type="InterPro" id="IPR011009">
    <property type="entry name" value="Kinase-like_dom_sf"/>
</dbReference>
<dbReference type="OMA" id="AILEWEY"/>
<reference evidence="9" key="1">
    <citation type="submission" date="2013-07" db="EMBL/GenBank/DDBJ databases">
        <title>The genome of Eucalyptus grandis.</title>
        <authorList>
            <person name="Schmutz J."/>
            <person name="Hayes R."/>
            <person name="Myburg A."/>
            <person name="Tuskan G."/>
            <person name="Grattapaglia D."/>
            <person name="Rokhsar D.S."/>
        </authorList>
    </citation>
    <scope>NUCLEOTIDE SEQUENCE</scope>
    <source>
        <tissue evidence="9">Leaf extractions</tissue>
    </source>
</reference>
<dbReference type="InterPro" id="IPR051348">
    <property type="entry name" value="U-box_ubiquitin_ligases"/>
</dbReference>
<feature type="domain" description="Protein kinase" evidence="7">
    <location>
        <begin position="1"/>
        <end position="358"/>
    </location>
</feature>
<dbReference type="Gene3D" id="3.30.40.10">
    <property type="entry name" value="Zinc/RING finger domain, C3HC4 (zinc finger)"/>
    <property type="match status" value="1"/>
</dbReference>
<dbReference type="PROSITE" id="PS51698">
    <property type="entry name" value="U_BOX"/>
    <property type="match status" value="1"/>
</dbReference>
<dbReference type="GO" id="GO:0061630">
    <property type="term" value="F:ubiquitin protein ligase activity"/>
    <property type="evidence" value="ECO:0007669"/>
    <property type="project" value="UniProtKB-EC"/>
</dbReference>
<dbReference type="STRING" id="71139.A0A059DGQ2"/>
<evidence type="ECO:0000256" key="1">
    <source>
        <dbReference type="ARBA" id="ARBA00000900"/>
    </source>
</evidence>
<evidence type="ECO:0000256" key="5">
    <source>
        <dbReference type="ARBA" id="ARBA00022679"/>
    </source>
</evidence>
<proteinExistence type="predicted"/>
<protein>
    <recommendedName>
        <fullName evidence="4">RING-type E3 ubiquitin transferase</fullName>
        <ecNumber evidence="4">2.3.2.27</ecNumber>
    </recommendedName>
</protein>
<comment type="function">
    <text evidence="2">Functions as an E3 ubiquitin ligase.</text>
</comment>
<evidence type="ECO:0000259" key="7">
    <source>
        <dbReference type="PROSITE" id="PS50011"/>
    </source>
</evidence>
<evidence type="ECO:0000256" key="2">
    <source>
        <dbReference type="ARBA" id="ARBA00003861"/>
    </source>
</evidence>
<keyword evidence="6" id="KW-0833">Ubl conjugation pathway</keyword>
<dbReference type="SMART" id="SM00504">
    <property type="entry name" value="Ubox"/>
    <property type="match status" value="1"/>
</dbReference>
<dbReference type="PANTHER" id="PTHR45647:SF22">
    <property type="entry name" value="U-BOX DOMAIN-CONTAINING PROTEIN 32"/>
    <property type="match status" value="1"/>
</dbReference>
<keyword evidence="5" id="KW-0808">Transferase</keyword>
<dbReference type="UniPathway" id="UPA00143"/>
<dbReference type="InterPro" id="IPR001245">
    <property type="entry name" value="Ser-Thr/Tyr_kinase_cat_dom"/>
</dbReference>
<dbReference type="GO" id="GO:0016567">
    <property type="term" value="P:protein ubiquitination"/>
    <property type="evidence" value="ECO:0007669"/>
    <property type="project" value="UniProtKB-UniPathway"/>
</dbReference>
<comment type="pathway">
    <text evidence="3">Protein modification; protein ubiquitination.</text>
</comment>
<dbReference type="Gramene" id="KCW89581">
    <property type="protein sequence ID" value="KCW89581"/>
    <property type="gene ID" value="EUGRSUZ_A01864"/>
</dbReference>
<name>A0A059DGQ2_EUCGR</name>
<dbReference type="PROSITE" id="PS50011">
    <property type="entry name" value="PROTEIN_KINASE_DOM"/>
    <property type="match status" value="1"/>
</dbReference>
<evidence type="ECO:0000256" key="4">
    <source>
        <dbReference type="ARBA" id="ARBA00012483"/>
    </source>
</evidence>
<evidence type="ECO:0000256" key="3">
    <source>
        <dbReference type="ARBA" id="ARBA00004906"/>
    </source>
</evidence>
<dbReference type="InParanoid" id="A0A059DGQ2"/>
<comment type="catalytic activity">
    <reaction evidence="1">
        <text>S-ubiquitinyl-[E2 ubiquitin-conjugating enzyme]-L-cysteine + [acceptor protein]-L-lysine = [E2 ubiquitin-conjugating enzyme]-L-cysteine + N(6)-ubiquitinyl-[acceptor protein]-L-lysine.</text>
        <dbReference type="EC" id="2.3.2.27"/>
    </reaction>
</comment>
<evidence type="ECO:0000256" key="6">
    <source>
        <dbReference type="ARBA" id="ARBA00022786"/>
    </source>
</evidence>
<dbReference type="EMBL" id="KK198753">
    <property type="protein sequence ID" value="KCW89581.1"/>
    <property type="molecule type" value="Genomic_DNA"/>
</dbReference>
<dbReference type="InterPro" id="IPR003613">
    <property type="entry name" value="Ubox_domain"/>
</dbReference>
<sequence>MFRTKLVQIKSLILNWRERDKLRVEHQDALKNVRDLRRSVQVRTPSLRGPWILSFSFAKIIEATHNFDPSQRIGEGKYGTVEVLRRHPNLVTLIGACPESQSLAYEYLKAGSLEECLSCKGKNKTAPLPWIVRTQIATDICSPLVYLHCHKLPIIHGNLKSSKVLLNANFVAKVGNLGIYCLVPKYENSNIAKSDSEVTSLYEDPEFLLVTGRSALSTVKEVKCALDKGNFNKVVDFSAGDWPLDQAKWLAQLGLRCCEQNKLDCPDLVSEISSVIESIRTLSMELASSSRSKEPSKAPAHFVCPILQEVMKNPLIAADGITYEAEVIQGWLQSGHNTSRMTNLMLGHNNLVPNHALLHAIQVWQELL</sequence>
<gene>
    <name evidence="9" type="ORF">EUGRSUZ_A01864</name>
</gene>
<organism evidence="9">
    <name type="scientific">Eucalyptus grandis</name>
    <name type="common">Flooded gum</name>
    <dbReference type="NCBI Taxonomy" id="71139"/>
    <lineage>
        <taxon>Eukaryota</taxon>
        <taxon>Viridiplantae</taxon>
        <taxon>Streptophyta</taxon>
        <taxon>Embryophyta</taxon>
        <taxon>Tracheophyta</taxon>
        <taxon>Spermatophyta</taxon>
        <taxon>Magnoliopsida</taxon>
        <taxon>eudicotyledons</taxon>
        <taxon>Gunneridae</taxon>
        <taxon>Pentapetalae</taxon>
        <taxon>rosids</taxon>
        <taxon>malvids</taxon>
        <taxon>Myrtales</taxon>
        <taxon>Myrtaceae</taxon>
        <taxon>Myrtoideae</taxon>
        <taxon>Eucalypteae</taxon>
        <taxon>Eucalyptus</taxon>
    </lineage>
</organism>
<dbReference type="GO" id="GO:0004672">
    <property type="term" value="F:protein kinase activity"/>
    <property type="evidence" value="ECO:0007669"/>
    <property type="project" value="InterPro"/>
</dbReference>
<dbReference type="Pfam" id="PF04564">
    <property type="entry name" value="U-box"/>
    <property type="match status" value="1"/>
</dbReference>
<dbReference type="InterPro" id="IPR013083">
    <property type="entry name" value="Znf_RING/FYVE/PHD"/>
</dbReference>
<dbReference type="CDD" id="cd16655">
    <property type="entry name" value="RING-Ubox_WDSUB1-like"/>
    <property type="match status" value="1"/>
</dbReference>
<evidence type="ECO:0000313" key="9">
    <source>
        <dbReference type="EMBL" id="KCW89581.1"/>
    </source>
</evidence>
<dbReference type="InterPro" id="IPR000719">
    <property type="entry name" value="Prot_kinase_dom"/>
</dbReference>
<dbReference type="AlphaFoldDB" id="A0A059DGQ2"/>
<dbReference type="SUPFAM" id="SSF57850">
    <property type="entry name" value="RING/U-box"/>
    <property type="match status" value="1"/>
</dbReference>
<evidence type="ECO:0000259" key="8">
    <source>
        <dbReference type="PROSITE" id="PS51698"/>
    </source>
</evidence>
<dbReference type="Gene3D" id="1.10.510.10">
    <property type="entry name" value="Transferase(Phosphotransferase) domain 1"/>
    <property type="match status" value="1"/>
</dbReference>
<feature type="domain" description="U-box" evidence="8">
    <location>
        <begin position="297"/>
        <end position="368"/>
    </location>
</feature>